<keyword evidence="2" id="KW-1185">Reference proteome</keyword>
<name>A0ABS9UWI6_9BACT</name>
<gene>
    <name evidence="1" type="ORF">MM239_01880</name>
</gene>
<dbReference type="Proteomes" id="UP001165489">
    <property type="component" value="Unassembled WGS sequence"/>
</dbReference>
<accession>A0ABS9UWI6</accession>
<evidence type="ECO:0000313" key="1">
    <source>
        <dbReference type="EMBL" id="MCH7408130.1"/>
    </source>
</evidence>
<reference evidence="1" key="1">
    <citation type="submission" date="2022-03" db="EMBL/GenBank/DDBJ databases">
        <title>De novo assembled genomes of Belliella spp. (Cyclobacteriaceae) strains.</title>
        <authorList>
            <person name="Szabo A."/>
            <person name="Korponai K."/>
            <person name="Felfoldi T."/>
        </authorList>
    </citation>
    <scope>NUCLEOTIDE SEQUENCE</scope>
    <source>
        <strain evidence="1">DSM 111904</strain>
    </source>
</reference>
<organism evidence="1 2">
    <name type="scientific">Belliella filtrata</name>
    <dbReference type="NCBI Taxonomy" id="2923435"/>
    <lineage>
        <taxon>Bacteria</taxon>
        <taxon>Pseudomonadati</taxon>
        <taxon>Bacteroidota</taxon>
        <taxon>Cytophagia</taxon>
        <taxon>Cytophagales</taxon>
        <taxon>Cyclobacteriaceae</taxon>
        <taxon>Belliella</taxon>
    </lineage>
</organism>
<comment type="caution">
    <text evidence="1">The sequence shown here is derived from an EMBL/GenBank/DDBJ whole genome shotgun (WGS) entry which is preliminary data.</text>
</comment>
<proteinExistence type="predicted"/>
<evidence type="ECO:0000313" key="2">
    <source>
        <dbReference type="Proteomes" id="UP001165489"/>
    </source>
</evidence>
<sequence>MKTPSYHSMLISRYSACKFNFNSFENEQFTYSIYGYSFSFSNEYVSFRVKEDKEVLKSISLEDIFELSQKYPDFHLDFDFLINPVPKLSYNWRNSFVSFLREKEKEMGFEVACSLRRLVAASPKLKDVNAIYGLELYQALYIICESGTDSLQTISGACYEEALQFLNKHEIYLKGQENPTNIWTKD</sequence>
<dbReference type="RefSeq" id="WP_241346125.1">
    <property type="nucleotide sequence ID" value="NZ_JAKZGP010000002.1"/>
</dbReference>
<dbReference type="EMBL" id="JAKZGP010000002">
    <property type="protein sequence ID" value="MCH7408130.1"/>
    <property type="molecule type" value="Genomic_DNA"/>
</dbReference>
<protein>
    <submittedName>
        <fullName evidence="1">Uncharacterized protein</fullName>
    </submittedName>
</protein>